<dbReference type="Proteomes" id="UP000430564">
    <property type="component" value="Unassembled WGS sequence"/>
</dbReference>
<dbReference type="InterPro" id="IPR000175">
    <property type="entry name" value="Na/ntran_symport"/>
</dbReference>
<organism evidence="8 9">
    <name type="scientific">Sutterella seckii</name>
    <dbReference type="NCBI Taxonomy" id="1944635"/>
    <lineage>
        <taxon>Bacteria</taxon>
        <taxon>Pseudomonadati</taxon>
        <taxon>Pseudomonadota</taxon>
        <taxon>Betaproteobacteria</taxon>
        <taxon>Burkholderiales</taxon>
        <taxon>Sutterellaceae</taxon>
        <taxon>Sutterella</taxon>
    </lineage>
</organism>
<evidence type="ECO:0000256" key="5">
    <source>
        <dbReference type="ARBA" id="ARBA00023136"/>
    </source>
</evidence>
<comment type="subcellular location">
    <subcellularLocation>
        <location evidence="1">Membrane</location>
        <topology evidence="1">Multi-pass membrane protein</topology>
    </subcellularLocation>
</comment>
<dbReference type="GO" id="GO:0015293">
    <property type="term" value="F:symporter activity"/>
    <property type="evidence" value="ECO:0007669"/>
    <property type="project" value="UniProtKB-KW"/>
</dbReference>
<feature type="transmembrane region" description="Helical" evidence="7">
    <location>
        <begin position="285"/>
        <end position="302"/>
    </location>
</feature>
<feature type="transmembrane region" description="Helical" evidence="7">
    <location>
        <begin position="45"/>
        <end position="69"/>
    </location>
</feature>
<evidence type="ECO:0000256" key="2">
    <source>
        <dbReference type="ARBA" id="ARBA00022448"/>
    </source>
</evidence>
<evidence type="ECO:0000256" key="4">
    <source>
        <dbReference type="ARBA" id="ARBA00022989"/>
    </source>
</evidence>
<keyword evidence="2 6" id="KW-0813">Transport</keyword>
<feature type="transmembrane region" description="Helical" evidence="7">
    <location>
        <begin position="177"/>
        <end position="196"/>
    </location>
</feature>
<dbReference type="AlphaFoldDB" id="A0A6I1EMD3"/>
<evidence type="ECO:0000256" key="3">
    <source>
        <dbReference type="ARBA" id="ARBA00022692"/>
    </source>
</evidence>
<dbReference type="PROSITE" id="PS00610">
    <property type="entry name" value="NA_NEUROTRAN_SYMP_1"/>
    <property type="match status" value="1"/>
</dbReference>
<feature type="transmembrane region" description="Helical" evidence="7">
    <location>
        <begin position="377"/>
        <end position="403"/>
    </location>
</feature>
<dbReference type="Pfam" id="PF00209">
    <property type="entry name" value="SNF"/>
    <property type="match status" value="2"/>
</dbReference>
<feature type="transmembrane region" description="Helical" evidence="7">
    <location>
        <begin position="255"/>
        <end position="279"/>
    </location>
</feature>
<protein>
    <recommendedName>
        <fullName evidence="6">Transporter</fullName>
    </recommendedName>
</protein>
<keyword evidence="6" id="KW-0769">Symport</keyword>
<reference evidence="8 9" key="1">
    <citation type="submission" date="2019-10" db="EMBL/GenBank/DDBJ databases">
        <title>Genome diversity of Sutterella seckii.</title>
        <authorList>
            <person name="Chaplin A.V."/>
            <person name="Sokolova S.R."/>
            <person name="Mosin K.A."/>
            <person name="Ivanova E.L."/>
            <person name="Kochetkova T.O."/>
            <person name="Goltsov A.Y."/>
            <person name="Trofimov D.Y."/>
            <person name="Efimov B.A."/>
        </authorList>
    </citation>
    <scope>NUCLEOTIDE SEQUENCE [LARGE SCALE GENOMIC DNA]</scope>
    <source>
        <strain evidence="8 9">ASD393</strain>
    </source>
</reference>
<dbReference type="PRINTS" id="PR00176">
    <property type="entry name" value="NANEUSMPORT"/>
</dbReference>
<evidence type="ECO:0000256" key="7">
    <source>
        <dbReference type="SAM" id="Phobius"/>
    </source>
</evidence>
<dbReference type="PANTHER" id="PTHR42948:SF1">
    <property type="entry name" value="TRANSPORTER"/>
    <property type="match status" value="1"/>
</dbReference>
<dbReference type="EMBL" id="WEHX01000013">
    <property type="protein sequence ID" value="KAB7661932.1"/>
    <property type="molecule type" value="Genomic_DNA"/>
</dbReference>
<dbReference type="CDD" id="cd10336">
    <property type="entry name" value="SLC6sbd_Tyt1-Like"/>
    <property type="match status" value="1"/>
</dbReference>
<comment type="caution">
    <text evidence="8">The sequence shown here is derived from an EMBL/GenBank/DDBJ whole genome shotgun (WGS) entry which is preliminary data.</text>
</comment>
<dbReference type="PROSITE" id="PS50267">
    <property type="entry name" value="NA_NEUROTRAN_SYMP_3"/>
    <property type="match status" value="1"/>
</dbReference>
<feature type="transmembrane region" description="Helical" evidence="7">
    <location>
        <begin position="12"/>
        <end position="33"/>
    </location>
</feature>
<dbReference type="InterPro" id="IPR037272">
    <property type="entry name" value="SNS_sf"/>
</dbReference>
<dbReference type="RefSeq" id="WP_152157864.1">
    <property type="nucleotide sequence ID" value="NZ_WEHX01000013.1"/>
</dbReference>
<dbReference type="PANTHER" id="PTHR42948">
    <property type="entry name" value="TRANSPORTER"/>
    <property type="match status" value="1"/>
</dbReference>
<proteinExistence type="inferred from homology"/>
<feature type="transmembrane region" description="Helical" evidence="7">
    <location>
        <begin position="423"/>
        <end position="444"/>
    </location>
</feature>
<feature type="transmembrane region" description="Helical" evidence="7">
    <location>
        <begin position="346"/>
        <end position="365"/>
    </location>
</feature>
<evidence type="ECO:0000256" key="1">
    <source>
        <dbReference type="ARBA" id="ARBA00004141"/>
    </source>
</evidence>
<keyword evidence="4 7" id="KW-1133">Transmembrane helix</keyword>
<feature type="transmembrane region" description="Helical" evidence="7">
    <location>
        <begin position="216"/>
        <end position="243"/>
    </location>
</feature>
<evidence type="ECO:0000313" key="9">
    <source>
        <dbReference type="Proteomes" id="UP000430564"/>
    </source>
</evidence>
<evidence type="ECO:0000256" key="6">
    <source>
        <dbReference type="RuleBase" id="RU003732"/>
    </source>
</evidence>
<dbReference type="SUPFAM" id="SSF161070">
    <property type="entry name" value="SNF-like"/>
    <property type="match status" value="1"/>
</dbReference>
<accession>A0A6I1EMD3</accession>
<feature type="transmembrane region" description="Helical" evidence="7">
    <location>
        <begin position="145"/>
        <end position="165"/>
    </location>
</feature>
<dbReference type="InterPro" id="IPR047218">
    <property type="entry name" value="YocR/YhdH-like"/>
</dbReference>
<gene>
    <name evidence="8" type="ORF">GBM95_03785</name>
</gene>
<feature type="transmembrane region" description="Helical" evidence="7">
    <location>
        <begin position="309"/>
        <end position="334"/>
    </location>
</feature>
<name>A0A6I1EMD3_9BURK</name>
<comment type="similarity">
    <text evidence="6">Belongs to the sodium:neurotransmitter symporter (SNF) (TC 2.A.22) family.</text>
</comment>
<keyword evidence="3 6" id="KW-0812">Transmembrane</keyword>
<feature type="transmembrane region" description="Helical" evidence="7">
    <location>
        <begin position="89"/>
        <end position="109"/>
    </location>
</feature>
<dbReference type="OrthoDB" id="9762833at2"/>
<dbReference type="NCBIfam" id="NF037979">
    <property type="entry name" value="Na_transp"/>
    <property type="match status" value="1"/>
</dbReference>
<sequence length="449" mass="47937">MSTANAAASVQWSSRLGFILASAGSAIGLGAIWKFPFWAGANGGGAFILPYVVFTLTTGLVLLMAEFAIGRRGRGSAVSAMRRIGGRHFALLGAFAVLTSFLILAYYSVVGGWCVAYLAQSLTTGVVTENAQTLRSDFREIVSTGWINIAWLFSFLSLTAITVGCGIEKGIERASKLLMPMFFVMMLAVIIRGLTLDGAMEGVKYLLSFRPEDLSPGAILSAMGYTFFSLSLGAGILITYGTYLPKRADIPLSSLWVALLSIQASLLAGLMVMPAVFAFGVAPDAGPGLVFITLPMIFAHIPGGSIFAAIFYVCLLVAALTSSVSLLEVVVAFLHNEWRLSRSTATISSFVLLFFLGSLSALSFGELSDFTLFGRNFFDFFDFVCTNFMMPVGGLAVAALMAWKAWPAMREELTSARPLSSGTLSAIRVVLGVLAPILVLTTMYQGLFL</sequence>
<dbReference type="GO" id="GO:0016020">
    <property type="term" value="C:membrane"/>
    <property type="evidence" value="ECO:0007669"/>
    <property type="project" value="UniProtKB-SubCell"/>
</dbReference>
<evidence type="ECO:0000313" key="8">
    <source>
        <dbReference type="EMBL" id="KAB7661932.1"/>
    </source>
</evidence>
<keyword evidence="5 7" id="KW-0472">Membrane</keyword>